<reference evidence="2 3" key="1">
    <citation type="journal article" date="2024" name="bioRxiv">
        <title>A reference genome for Trichogramma kaykai: A tiny desert-dwelling parasitoid wasp with competing sex-ratio distorters.</title>
        <authorList>
            <person name="Culotta J."/>
            <person name="Lindsey A.R."/>
        </authorList>
    </citation>
    <scope>NUCLEOTIDE SEQUENCE [LARGE SCALE GENOMIC DNA]</scope>
    <source>
        <strain evidence="2 3">KSX58</strain>
    </source>
</reference>
<dbReference type="AlphaFoldDB" id="A0ABD2X3N4"/>
<evidence type="ECO:0000313" key="2">
    <source>
        <dbReference type="EMBL" id="KAL3399558.1"/>
    </source>
</evidence>
<gene>
    <name evidence="2" type="ORF">TKK_006829</name>
</gene>
<accession>A0ABD2X3N4</accession>
<dbReference type="Proteomes" id="UP001627154">
    <property type="component" value="Unassembled WGS sequence"/>
</dbReference>
<feature type="compositionally biased region" description="Low complexity" evidence="1">
    <location>
        <begin position="384"/>
        <end position="410"/>
    </location>
</feature>
<organism evidence="2 3">
    <name type="scientific">Trichogramma kaykai</name>
    <dbReference type="NCBI Taxonomy" id="54128"/>
    <lineage>
        <taxon>Eukaryota</taxon>
        <taxon>Metazoa</taxon>
        <taxon>Ecdysozoa</taxon>
        <taxon>Arthropoda</taxon>
        <taxon>Hexapoda</taxon>
        <taxon>Insecta</taxon>
        <taxon>Pterygota</taxon>
        <taxon>Neoptera</taxon>
        <taxon>Endopterygota</taxon>
        <taxon>Hymenoptera</taxon>
        <taxon>Apocrita</taxon>
        <taxon>Proctotrupomorpha</taxon>
        <taxon>Chalcidoidea</taxon>
        <taxon>Trichogrammatidae</taxon>
        <taxon>Trichogramma</taxon>
    </lineage>
</organism>
<evidence type="ECO:0000256" key="1">
    <source>
        <dbReference type="SAM" id="MobiDB-lite"/>
    </source>
</evidence>
<dbReference type="EMBL" id="JBJJXI010000055">
    <property type="protein sequence ID" value="KAL3399558.1"/>
    <property type="molecule type" value="Genomic_DNA"/>
</dbReference>
<sequence>MDNEVLDLYNTIYVPEIDYKPQVCNSDSTVEDFLTFFATLSAGVTLFCILCKIKHRWFVNAKSSLSNSIGKIWKGQCHCKPCENCIRINGFPNSARSLTSTFFSFPNSTFNEKSNCNSTATKCSLLSDISILPEDEGLREFQATEDILTFDNDFHKFTNLKKWDERSTISCGSSPTSFSVDDSVLLNENSSQSSLEITSSKDAPEKSICISLKKSILADGVDMRLRILSLVKKLYNQNLVIEASKNKLTKFNEDIINLRALNASLRDKIVSLPDNKKRHGHSSPENLQQSIKINQLERQISEKNDTIGKLEDLCDKTMAMFQEMRHKYQKLSDEHGKCEQIRRPASIHGHNEKIEDNLSKILNAQETSKTISKEPRARRPIRTSSSSQILTSSGNDSSSSLSTSSSDNII</sequence>
<feature type="region of interest" description="Disordered" evidence="1">
    <location>
        <begin position="367"/>
        <end position="410"/>
    </location>
</feature>
<protein>
    <submittedName>
        <fullName evidence="2">Uncharacterized protein</fullName>
    </submittedName>
</protein>
<proteinExistence type="predicted"/>
<keyword evidence="3" id="KW-1185">Reference proteome</keyword>
<name>A0ABD2X3N4_9HYME</name>
<evidence type="ECO:0000313" key="3">
    <source>
        <dbReference type="Proteomes" id="UP001627154"/>
    </source>
</evidence>
<comment type="caution">
    <text evidence="2">The sequence shown here is derived from an EMBL/GenBank/DDBJ whole genome shotgun (WGS) entry which is preliminary data.</text>
</comment>